<organism evidence="1 2">
    <name type="scientific">Marchantia polymorpha</name>
    <name type="common">Common liverwort</name>
    <name type="synonym">Marchantia aquatica</name>
    <dbReference type="NCBI Taxonomy" id="3197"/>
    <lineage>
        <taxon>Eukaryota</taxon>
        <taxon>Viridiplantae</taxon>
        <taxon>Streptophyta</taxon>
        <taxon>Embryophyta</taxon>
        <taxon>Marchantiophyta</taxon>
        <taxon>Marchantiopsida</taxon>
        <taxon>Marchantiidae</taxon>
        <taxon>Marchantiales</taxon>
        <taxon>Marchantiaceae</taxon>
        <taxon>Marchantia</taxon>
    </lineage>
</organism>
<gene>
    <name evidence="1" type="ORF">MARPO_0146s0036</name>
</gene>
<dbReference type="Gramene" id="Mp7g08360.1">
    <property type="protein sequence ID" value="Mp7g08360.1.cds"/>
    <property type="gene ID" value="Mp7g08360"/>
</dbReference>
<dbReference type="EMBL" id="KZ772816">
    <property type="protein sequence ID" value="PTQ29220.1"/>
    <property type="molecule type" value="Genomic_DNA"/>
</dbReference>
<keyword evidence="2" id="KW-1185">Reference proteome</keyword>
<protein>
    <submittedName>
        <fullName evidence="1">Uncharacterized protein</fullName>
    </submittedName>
</protein>
<proteinExistence type="predicted"/>
<evidence type="ECO:0000313" key="1">
    <source>
        <dbReference type="EMBL" id="PTQ29220.1"/>
    </source>
</evidence>
<evidence type="ECO:0000313" key="2">
    <source>
        <dbReference type="Proteomes" id="UP000244005"/>
    </source>
</evidence>
<accession>A0A2R6W5U5</accession>
<sequence>MKLSPSTCYACEAFVQAKLSSADQYDPNVSWVVIGSDNISVGHCVALAASSVAEQATYGITHRHENGGGARSRINTMYVGYQNTVTNSIPTTPGTRIHARWPRSRSRRNLNQLVNSSRAQRSNFSVPRTRPPYLPLRPFDFSPFFSSLDVFSVINFCSWLSDHTTHTYTHLLIHSFTYRHTFLRLVHSSILKRLLKSRQKKVEV</sequence>
<dbReference type="AlphaFoldDB" id="A0A2R6W5U5"/>
<dbReference type="Proteomes" id="UP000244005">
    <property type="component" value="Unassembled WGS sequence"/>
</dbReference>
<reference evidence="2" key="1">
    <citation type="journal article" date="2017" name="Cell">
        <title>Insights into land plant evolution garnered from the Marchantia polymorpha genome.</title>
        <authorList>
            <person name="Bowman J.L."/>
            <person name="Kohchi T."/>
            <person name="Yamato K.T."/>
            <person name="Jenkins J."/>
            <person name="Shu S."/>
            <person name="Ishizaki K."/>
            <person name="Yamaoka S."/>
            <person name="Nishihama R."/>
            <person name="Nakamura Y."/>
            <person name="Berger F."/>
            <person name="Adam C."/>
            <person name="Aki S.S."/>
            <person name="Althoff F."/>
            <person name="Araki T."/>
            <person name="Arteaga-Vazquez M.A."/>
            <person name="Balasubrmanian S."/>
            <person name="Barry K."/>
            <person name="Bauer D."/>
            <person name="Boehm C.R."/>
            <person name="Briginshaw L."/>
            <person name="Caballero-Perez J."/>
            <person name="Catarino B."/>
            <person name="Chen F."/>
            <person name="Chiyoda S."/>
            <person name="Chovatia M."/>
            <person name="Davies K.M."/>
            <person name="Delmans M."/>
            <person name="Demura T."/>
            <person name="Dierschke T."/>
            <person name="Dolan L."/>
            <person name="Dorantes-Acosta A.E."/>
            <person name="Eklund D.M."/>
            <person name="Florent S.N."/>
            <person name="Flores-Sandoval E."/>
            <person name="Fujiyama A."/>
            <person name="Fukuzawa H."/>
            <person name="Galik B."/>
            <person name="Grimanelli D."/>
            <person name="Grimwood J."/>
            <person name="Grossniklaus U."/>
            <person name="Hamada T."/>
            <person name="Haseloff J."/>
            <person name="Hetherington A.J."/>
            <person name="Higo A."/>
            <person name="Hirakawa Y."/>
            <person name="Hundley H.N."/>
            <person name="Ikeda Y."/>
            <person name="Inoue K."/>
            <person name="Inoue S.I."/>
            <person name="Ishida S."/>
            <person name="Jia Q."/>
            <person name="Kakita M."/>
            <person name="Kanazawa T."/>
            <person name="Kawai Y."/>
            <person name="Kawashima T."/>
            <person name="Kennedy M."/>
            <person name="Kinose K."/>
            <person name="Kinoshita T."/>
            <person name="Kohara Y."/>
            <person name="Koide E."/>
            <person name="Komatsu K."/>
            <person name="Kopischke S."/>
            <person name="Kubo M."/>
            <person name="Kyozuka J."/>
            <person name="Lagercrantz U."/>
            <person name="Lin S.S."/>
            <person name="Lindquist E."/>
            <person name="Lipzen A.M."/>
            <person name="Lu C.W."/>
            <person name="De Luna E."/>
            <person name="Martienssen R.A."/>
            <person name="Minamino N."/>
            <person name="Mizutani M."/>
            <person name="Mizutani M."/>
            <person name="Mochizuki N."/>
            <person name="Monte I."/>
            <person name="Mosher R."/>
            <person name="Nagasaki H."/>
            <person name="Nakagami H."/>
            <person name="Naramoto S."/>
            <person name="Nishitani K."/>
            <person name="Ohtani M."/>
            <person name="Okamoto T."/>
            <person name="Okumura M."/>
            <person name="Phillips J."/>
            <person name="Pollak B."/>
            <person name="Reinders A."/>
            <person name="Rovekamp M."/>
            <person name="Sano R."/>
            <person name="Sawa S."/>
            <person name="Schmid M.W."/>
            <person name="Shirakawa M."/>
            <person name="Solano R."/>
            <person name="Spunde A."/>
            <person name="Suetsugu N."/>
            <person name="Sugano S."/>
            <person name="Sugiyama A."/>
            <person name="Sun R."/>
            <person name="Suzuki Y."/>
            <person name="Takenaka M."/>
            <person name="Takezawa D."/>
            <person name="Tomogane H."/>
            <person name="Tsuzuki M."/>
            <person name="Ueda T."/>
            <person name="Umeda M."/>
            <person name="Ward J.M."/>
            <person name="Watanabe Y."/>
            <person name="Yazaki K."/>
            <person name="Yokoyama R."/>
            <person name="Yoshitake Y."/>
            <person name="Yotsui I."/>
            <person name="Zachgo S."/>
            <person name="Schmutz J."/>
        </authorList>
    </citation>
    <scope>NUCLEOTIDE SEQUENCE [LARGE SCALE GENOMIC DNA]</scope>
    <source>
        <strain evidence="2">Tak-1</strain>
    </source>
</reference>
<name>A0A2R6W5U5_MARPO</name>